<keyword evidence="2" id="KW-1185">Reference proteome</keyword>
<reference evidence="1" key="1">
    <citation type="submission" date="2022-06" db="EMBL/GenBank/DDBJ databases">
        <title>Phylogenomic reconstructions and comparative analyses of Kickxellomycotina fungi.</title>
        <authorList>
            <person name="Reynolds N.K."/>
            <person name="Stajich J.E."/>
            <person name="Barry K."/>
            <person name="Grigoriev I.V."/>
            <person name="Crous P."/>
            <person name="Smith M.E."/>
        </authorList>
    </citation>
    <scope>NUCLEOTIDE SEQUENCE</scope>
    <source>
        <strain evidence="1">RSA 2271</strain>
    </source>
</reference>
<dbReference type="EMBL" id="JAMZIH010005381">
    <property type="protein sequence ID" value="KAJ1675283.1"/>
    <property type="molecule type" value="Genomic_DNA"/>
</dbReference>
<name>A0ACC1HFD4_9FUNG</name>
<sequence length="448" mass="47707">WFRALHGAKHRQRIQTALEEAEAERARNEPPRLPTPRRSMQNSDAESLASSSGARLKHKVSSLTSGSGKQAESSDFAATLISALENIEYNRERCDSRGSYAQPRKAPFLGNLSASDKKPPPSRRSESKRRFTAAPTPLLHGKTSYDNLKLPNAKKGHGASGYTTETAGDDGDGGSDIREHVKSARSRRRTLLHRRHKSTAESSGSASPFAPGSLLASVELNPPPPPPDPAEIDAMARRPKFTPDMFQKGSLLEQKAREKDRQKPSAGVVVWGLGGNTAVPASAAGTVGPAGITADSVTTKFTSGSLLDRKLSKGGEEGGPGKLLHRRASRPNLYVNIMNSPSSGGQYLGGSPASAPESRKGTSQRKTKSTQCSPTDTKFPTCQLPPVPQHPLVKLDGQFAANAGSLLARYQLRSNQPSGAQTPTLSGYSSAGSVASNATVRRHATTRR</sequence>
<dbReference type="Proteomes" id="UP001145114">
    <property type="component" value="Unassembled WGS sequence"/>
</dbReference>
<feature type="non-terminal residue" evidence="1">
    <location>
        <position position="1"/>
    </location>
</feature>
<gene>
    <name evidence="1" type="ORF">EV182_001565</name>
</gene>
<proteinExistence type="predicted"/>
<comment type="caution">
    <text evidence="1">The sequence shown here is derived from an EMBL/GenBank/DDBJ whole genome shotgun (WGS) entry which is preliminary data.</text>
</comment>
<evidence type="ECO:0000313" key="2">
    <source>
        <dbReference type="Proteomes" id="UP001145114"/>
    </source>
</evidence>
<organism evidence="1 2">
    <name type="scientific">Spiromyces aspiralis</name>
    <dbReference type="NCBI Taxonomy" id="68401"/>
    <lineage>
        <taxon>Eukaryota</taxon>
        <taxon>Fungi</taxon>
        <taxon>Fungi incertae sedis</taxon>
        <taxon>Zoopagomycota</taxon>
        <taxon>Kickxellomycotina</taxon>
        <taxon>Kickxellomycetes</taxon>
        <taxon>Kickxellales</taxon>
        <taxon>Kickxellaceae</taxon>
        <taxon>Spiromyces</taxon>
    </lineage>
</organism>
<accession>A0ACC1HFD4</accession>
<protein>
    <submittedName>
        <fullName evidence="1">Uncharacterized protein</fullName>
    </submittedName>
</protein>
<evidence type="ECO:0000313" key="1">
    <source>
        <dbReference type="EMBL" id="KAJ1675283.1"/>
    </source>
</evidence>